<dbReference type="EC" id="3.4.23.-" evidence="10"/>
<comment type="similarity">
    <text evidence="2">Belongs to the peptidase A24 family.</text>
</comment>
<keyword evidence="6 7" id="KW-0472">Membrane</keyword>
<dbReference type="Proteomes" id="UP001560267">
    <property type="component" value="Unassembled WGS sequence"/>
</dbReference>
<evidence type="ECO:0000259" key="9">
    <source>
        <dbReference type="Pfam" id="PF06750"/>
    </source>
</evidence>
<dbReference type="Gene3D" id="1.20.120.1220">
    <property type="match status" value="1"/>
</dbReference>
<evidence type="ECO:0000256" key="1">
    <source>
        <dbReference type="ARBA" id="ARBA00004651"/>
    </source>
</evidence>
<sequence length="244" mass="25504">MGVVLGMLGGSAATALVYRIPRDMPLVMDRSRCPSCGHLIRVYDNVPVFAYLWLRGRCRDCRAHLPLSYPLTEVGGALIGAVAALCPVDGIGKVGCGLALLVGLTAALIDRSTYRIPNRLTYPTAVILVLLGLLNASLTGRWDVLALTLGLSLAVFVFFVGLRIVSQGGMGLGDAKLAAVLTLGLAPLGAWSVTLAILASFAVGSVVGVSLIIAKRSSLRSQLPFGPFLTIGFVMTALGVGIYH</sequence>
<evidence type="ECO:0000256" key="3">
    <source>
        <dbReference type="ARBA" id="ARBA00022475"/>
    </source>
</evidence>
<evidence type="ECO:0000313" key="10">
    <source>
        <dbReference type="EMBL" id="MEX6428738.1"/>
    </source>
</evidence>
<gene>
    <name evidence="10" type="ORF">AB6A68_02650</name>
</gene>
<dbReference type="InterPro" id="IPR050882">
    <property type="entry name" value="Prepilin_peptidase/N-MTase"/>
</dbReference>
<evidence type="ECO:0000259" key="8">
    <source>
        <dbReference type="Pfam" id="PF01478"/>
    </source>
</evidence>
<feature type="transmembrane region" description="Helical" evidence="7">
    <location>
        <begin position="120"/>
        <end position="138"/>
    </location>
</feature>
<keyword evidence="11" id="KW-1185">Reference proteome</keyword>
<comment type="caution">
    <text evidence="10">The sequence shown here is derived from an EMBL/GenBank/DDBJ whole genome shotgun (WGS) entry which is preliminary data.</text>
</comment>
<comment type="subcellular location">
    <subcellularLocation>
        <location evidence="1">Cell membrane</location>
        <topology evidence="1">Multi-pass membrane protein</topology>
    </subcellularLocation>
</comment>
<dbReference type="InterPro" id="IPR000045">
    <property type="entry name" value="Prepilin_IV_endopep_pep"/>
</dbReference>
<accession>A0ABV3XZK9</accession>
<organism evidence="10 11">
    <name type="scientific">Ferrimicrobium acidiphilum</name>
    <dbReference type="NCBI Taxonomy" id="121039"/>
    <lineage>
        <taxon>Bacteria</taxon>
        <taxon>Bacillati</taxon>
        <taxon>Actinomycetota</taxon>
        <taxon>Acidimicrobiia</taxon>
        <taxon>Acidimicrobiales</taxon>
        <taxon>Acidimicrobiaceae</taxon>
        <taxon>Ferrimicrobium</taxon>
    </lineage>
</organism>
<dbReference type="Pfam" id="PF06750">
    <property type="entry name" value="A24_N_bact"/>
    <property type="match status" value="1"/>
</dbReference>
<evidence type="ECO:0000256" key="6">
    <source>
        <dbReference type="ARBA" id="ARBA00023136"/>
    </source>
</evidence>
<keyword evidence="3" id="KW-1003">Cell membrane</keyword>
<dbReference type="PANTHER" id="PTHR30487">
    <property type="entry name" value="TYPE 4 PREPILIN-LIKE PROTEINS LEADER PEPTIDE-PROCESSING ENZYME"/>
    <property type="match status" value="1"/>
</dbReference>
<feature type="transmembrane region" description="Helical" evidence="7">
    <location>
        <begin position="144"/>
        <end position="165"/>
    </location>
</feature>
<feature type="domain" description="Prepilin peptidase A24 N-terminal" evidence="9">
    <location>
        <begin position="4"/>
        <end position="84"/>
    </location>
</feature>
<feature type="transmembrane region" description="Helical" evidence="7">
    <location>
        <begin position="177"/>
        <end position="203"/>
    </location>
</feature>
<evidence type="ECO:0000256" key="2">
    <source>
        <dbReference type="ARBA" id="ARBA00005801"/>
    </source>
</evidence>
<keyword evidence="10" id="KW-0378">Hydrolase</keyword>
<keyword evidence="5 7" id="KW-1133">Transmembrane helix</keyword>
<feature type="transmembrane region" description="Helical" evidence="7">
    <location>
        <begin position="223"/>
        <end position="243"/>
    </location>
</feature>
<dbReference type="GO" id="GO:0016787">
    <property type="term" value="F:hydrolase activity"/>
    <property type="evidence" value="ECO:0007669"/>
    <property type="project" value="UniProtKB-KW"/>
</dbReference>
<evidence type="ECO:0000256" key="4">
    <source>
        <dbReference type="ARBA" id="ARBA00022692"/>
    </source>
</evidence>
<dbReference type="Pfam" id="PF01478">
    <property type="entry name" value="Peptidase_A24"/>
    <property type="match status" value="1"/>
</dbReference>
<proteinExistence type="inferred from homology"/>
<dbReference type="EMBL" id="JBFSHR010000005">
    <property type="protein sequence ID" value="MEX6428738.1"/>
    <property type="molecule type" value="Genomic_DNA"/>
</dbReference>
<name>A0ABV3XZK9_9ACTN</name>
<evidence type="ECO:0000256" key="7">
    <source>
        <dbReference type="SAM" id="Phobius"/>
    </source>
</evidence>
<evidence type="ECO:0000256" key="5">
    <source>
        <dbReference type="ARBA" id="ARBA00022989"/>
    </source>
</evidence>
<feature type="domain" description="Prepilin type IV endopeptidase peptidase" evidence="8">
    <location>
        <begin position="100"/>
        <end position="208"/>
    </location>
</feature>
<reference evidence="10 11" key="1">
    <citation type="submission" date="2024-07" db="EMBL/GenBank/DDBJ databases">
        <title>Draft Genome Sequence of Ferrimicrobium acidiphilum Strain YE2023, Isolated from a Pulp of Bioleach Reactor.</title>
        <authorList>
            <person name="Elkina Y.A."/>
            <person name="Bulaeva A.G."/>
            <person name="Beletsky A.V."/>
            <person name="Mardanov A.V."/>
        </authorList>
    </citation>
    <scope>NUCLEOTIDE SEQUENCE [LARGE SCALE GENOMIC DNA]</scope>
    <source>
        <strain evidence="10 11">YE2023</strain>
    </source>
</reference>
<evidence type="ECO:0000313" key="11">
    <source>
        <dbReference type="Proteomes" id="UP001560267"/>
    </source>
</evidence>
<keyword evidence="4 7" id="KW-0812">Transmembrane</keyword>
<dbReference type="PANTHER" id="PTHR30487:SF0">
    <property type="entry name" value="PREPILIN LEADER PEPTIDASE_N-METHYLTRANSFERASE-RELATED"/>
    <property type="match status" value="1"/>
</dbReference>
<protein>
    <submittedName>
        <fullName evidence="10">A24 family peptidase</fullName>
        <ecNumber evidence="10">3.4.23.-</ecNumber>
    </submittedName>
</protein>
<dbReference type="InterPro" id="IPR010627">
    <property type="entry name" value="Prepilin_pept_A24_N"/>
</dbReference>